<feature type="compositionally biased region" description="Basic residues" evidence="6">
    <location>
        <begin position="336"/>
        <end position="354"/>
    </location>
</feature>
<gene>
    <name evidence="8" type="ORF">NTJ_02514</name>
</gene>
<accession>A0ABN7AH88</accession>
<dbReference type="InterPro" id="IPR006612">
    <property type="entry name" value="THAP_Znf"/>
</dbReference>
<keyword evidence="4 5" id="KW-0238">DNA-binding</keyword>
<dbReference type="PROSITE" id="PS50950">
    <property type="entry name" value="ZF_THAP"/>
    <property type="match status" value="1"/>
</dbReference>
<dbReference type="Pfam" id="PF05485">
    <property type="entry name" value="THAP"/>
    <property type="match status" value="1"/>
</dbReference>
<protein>
    <submittedName>
        <fullName evidence="8">THAP</fullName>
    </submittedName>
</protein>
<evidence type="ECO:0000313" key="9">
    <source>
        <dbReference type="Proteomes" id="UP001307889"/>
    </source>
</evidence>
<keyword evidence="9" id="KW-1185">Reference proteome</keyword>
<dbReference type="InterPro" id="IPR026516">
    <property type="entry name" value="THAP1/10"/>
</dbReference>
<feature type="region of interest" description="Disordered" evidence="6">
    <location>
        <begin position="331"/>
        <end position="354"/>
    </location>
</feature>
<dbReference type="SUPFAM" id="SSF57716">
    <property type="entry name" value="Glucocorticoid receptor-like (DNA-binding domain)"/>
    <property type="match status" value="1"/>
</dbReference>
<evidence type="ECO:0000256" key="1">
    <source>
        <dbReference type="ARBA" id="ARBA00022723"/>
    </source>
</evidence>
<dbReference type="EMBL" id="AP028909">
    <property type="protein sequence ID" value="BES89707.1"/>
    <property type="molecule type" value="Genomic_DNA"/>
</dbReference>
<evidence type="ECO:0000256" key="3">
    <source>
        <dbReference type="ARBA" id="ARBA00022833"/>
    </source>
</evidence>
<feature type="region of interest" description="Disordered" evidence="6">
    <location>
        <begin position="116"/>
        <end position="173"/>
    </location>
</feature>
<keyword evidence="1" id="KW-0479">Metal-binding</keyword>
<keyword evidence="3" id="KW-0862">Zinc</keyword>
<evidence type="ECO:0000256" key="6">
    <source>
        <dbReference type="SAM" id="MobiDB-lite"/>
    </source>
</evidence>
<feature type="domain" description="THAP-type" evidence="7">
    <location>
        <begin position="1"/>
        <end position="103"/>
    </location>
</feature>
<dbReference type="PANTHER" id="PTHR46600">
    <property type="entry name" value="THAP DOMAIN-CONTAINING"/>
    <property type="match status" value="1"/>
</dbReference>
<dbReference type="SMART" id="SM00692">
    <property type="entry name" value="DM3"/>
    <property type="match status" value="1"/>
</dbReference>
<evidence type="ECO:0000256" key="5">
    <source>
        <dbReference type="PROSITE-ProRule" id="PRU00309"/>
    </source>
</evidence>
<evidence type="ECO:0000313" key="8">
    <source>
        <dbReference type="EMBL" id="BES89707.1"/>
    </source>
</evidence>
<proteinExistence type="predicted"/>
<name>A0ABN7AH88_9HEMI</name>
<dbReference type="Proteomes" id="UP001307889">
    <property type="component" value="Chromosome 1"/>
</dbReference>
<keyword evidence="2 5" id="KW-0863">Zinc-finger</keyword>
<dbReference type="PANTHER" id="PTHR46600:SF11">
    <property type="entry name" value="THAP DOMAIN-CONTAINING PROTEIN 10"/>
    <property type="match status" value="1"/>
</dbReference>
<evidence type="ECO:0000256" key="2">
    <source>
        <dbReference type="ARBA" id="ARBA00022771"/>
    </source>
</evidence>
<reference evidence="8 9" key="1">
    <citation type="submission" date="2023-09" db="EMBL/GenBank/DDBJ databases">
        <title>Nesidiocoris tenuis whole genome shotgun sequence.</title>
        <authorList>
            <person name="Shibata T."/>
            <person name="Shimoda M."/>
            <person name="Kobayashi T."/>
            <person name="Uehara T."/>
        </authorList>
    </citation>
    <scope>NUCLEOTIDE SEQUENCE [LARGE SCALE GENOMIC DNA]</scope>
    <source>
        <strain evidence="8 9">Japan</strain>
    </source>
</reference>
<evidence type="ECO:0000256" key="4">
    <source>
        <dbReference type="ARBA" id="ARBA00023125"/>
    </source>
</evidence>
<evidence type="ECO:0000259" key="7">
    <source>
        <dbReference type="PROSITE" id="PS50950"/>
    </source>
</evidence>
<dbReference type="SMART" id="SM00980">
    <property type="entry name" value="THAP"/>
    <property type="match status" value="1"/>
</dbReference>
<sequence>MVSKCFVPHCKTGYPTQKKRCRELGLPNPSLFSTPLDPGLLEQWSRNIRRADATLNDGSKVCSLHFTSDCIIKEETFICPNGTKLTLQRKQARLKKGAVPTIFPLGVPAVAGISKRRHGEDLSRVSVPRKKKPRTISLSEDEEEDIKKDDPGEVDDEGVEFEDDPLGDADEDSDEEEECACIKVEEETEHLRKIEPEVTPLAKRATRRSSRRNPSMSDLLDRILRTNKDPSITACLLGENLILQKWSPEFSCLYKIVVEKNKEIQTFVRDFPIDSIVRKIERVEDIREVQKYLDTVKLCQPQKRSKSCRGYLLPKEKKQCENCRPQRLQTYGNEKPKKRSSGSRKKPIVRRKEM</sequence>
<feature type="compositionally biased region" description="Acidic residues" evidence="6">
    <location>
        <begin position="152"/>
        <end position="173"/>
    </location>
</feature>
<organism evidence="8 9">
    <name type="scientific">Nesidiocoris tenuis</name>
    <dbReference type="NCBI Taxonomy" id="355587"/>
    <lineage>
        <taxon>Eukaryota</taxon>
        <taxon>Metazoa</taxon>
        <taxon>Ecdysozoa</taxon>
        <taxon>Arthropoda</taxon>
        <taxon>Hexapoda</taxon>
        <taxon>Insecta</taxon>
        <taxon>Pterygota</taxon>
        <taxon>Neoptera</taxon>
        <taxon>Paraneoptera</taxon>
        <taxon>Hemiptera</taxon>
        <taxon>Heteroptera</taxon>
        <taxon>Panheteroptera</taxon>
        <taxon>Cimicomorpha</taxon>
        <taxon>Miridae</taxon>
        <taxon>Dicyphina</taxon>
        <taxon>Nesidiocoris</taxon>
    </lineage>
</organism>